<reference evidence="2" key="1">
    <citation type="submission" date="2017-08" db="EMBL/GenBank/DDBJ databases">
        <title>A dynamic microbial community with high functional redundancy inhabits the cold, oxic subseafloor aquifer.</title>
        <authorList>
            <person name="Tully B.J."/>
            <person name="Wheat C.G."/>
            <person name="Glazer B.T."/>
            <person name="Huber J.A."/>
        </authorList>
    </citation>
    <scope>NUCLEOTIDE SEQUENCE [LARGE SCALE GENOMIC DNA]</scope>
</reference>
<dbReference type="Proteomes" id="UP000218172">
    <property type="component" value="Unassembled WGS sequence"/>
</dbReference>
<organism evidence="1 2">
    <name type="scientific">SAR86 cluster bacterium</name>
    <dbReference type="NCBI Taxonomy" id="2030880"/>
    <lineage>
        <taxon>Bacteria</taxon>
        <taxon>Pseudomonadati</taxon>
        <taxon>Pseudomonadota</taxon>
        <taxon>Gammaproteobacteria</taxon>
        <taxon>SAR86 cluster</taxon>
    </lineage>
</organism>
<sequence length="84" mass="8780">MDDSSDSFFSISSAAGAEHCGGHGVGGCGAESYCKNTESAATLSECEDVSLFLVTTRRFGLQVVVNGESSDVRERLVSNKLELG</sequence>
<dbReference type="EMBL" id="NVQR01000166">
    <property type="protein sequence ID" value="PCH58370.1"/>
    <property type="molecule type" value="Genomic_DNA"/>
</dbReference>
<evidence type="ECO:0000313" key="1">
    <source>
        <dbReference type="EMBL" id="PCH58370.1"/>
    </source>
</evidence>
<evidence type="ECO:0000313" key="2">
    <source>
        <dbReference type="Proteomes" id="UP000218172"/>
    </source>
</evidence>
<protein>
    <submittedName>
        <fullName evidence="1">Uncharacterized protein</fullName>
    </submittedName>
</protein>
<dbReference type="AlphaFoldDB" id="A0A2A4MER1"/>
<accession>A0A2A4MER1</accession>
<comment type="caution">
    <text evidence="1">The sequence shown here is derived from an EMBL/GenBank/DDBJ whole genome shotgun (WGS) entry which is preliminary data.</text>
</comment>
<gene>
    <name evidence="1" type="ORF">COC19_08570</name>
</gene>
<name>A0A2A4MER1_9GAMM</name>
<proteinExistence type="predicted"/>